<protein>
    <submittedName>
        <fullName evidence="3">YheC/D-like protein</fullName>
    </submittedName>
</protein>
<dbReference type="RefSeq" id="WP_211316602.1">
    <property type="nucleotide sequence ID" value="NZ_PZZP01000001.1"/>
</dbReference>
<evidence type="ECO:0000313" key="4">
    <source>
        <dbReference type="Proteomes" id="UP000241639"/>
    </source>
</evidence>
<dbReference type="GO" id="GO:0005524">
    <property type="term" value="F:ATP binding"/>
    <property type="evidence" value="ECO:0007669"/>
    <property type="project" value="UniProtKB-UniRule"/>
</dbReference>
<dbReference type="InterPro" id="IPR026838">
    <property type="entry name" value="YheC/D"/>
</dbReference>
<feature type="domain" description="ATP-grasp" evidence="2">
    <location>
        <begin position="18"/>
        <end position="246"/>
    </location>
</feature>
<proteinExistence type="predicted"/>
<keyword evidence="1" id="KW-0547">Nucleotide-binding</keyword>
<name>A0A2T4ZAM7_9BACL</name>
<dbReference type="Gene3D" id="3.30.470.20">
    <property type="entry name" value="ATP-grasp fold, B domain"/>
    <property type="match status" value="1"/>
</dbReference>
<organism evidence="3 4">
    <name type="scientific">Desmospora activa DSM 45169</name>
    <dbReference type="NCBI Taxonomy" id="1121389"/>
    <lineage>
        <taxon>Bacteria</taxon>
        <taxon>Bacillati</taxon>
        <taxon>Bacillota</taxon>
        <taxon>Bacilli</taxon>
        <taxon>Bacillales</taxon>
        <taxon>Thermoactinomycetaceae</taxon>
        <taxon>Desmospora</taxon>
    </lineage>
</organism>
<accession>A0A2T4ZAM7</accession>
<comment type="caution">
    <text evidence="3">The sequence shown here is derived from an EMBL/GenBank/DDBJ whole genome shotgun (WGS) entry which is preliminary data.</text>
</comment>
<dbReference type="GO" id="GO:0009432">
    <property type="term" value="P:SOS response"/>
    <property type="evidence" value="ECO:0007669"/>
    <property type="project" value="TreeGrafter"/>
</dbReference>
<dbReference type="GO" id="GO:0018169">
    <property type="term" value="F:ribosomal S6-glutamic acid ligase activity"/>
    <property type="evidence" value="ECO:0007669"/>
    <property type="project" value="TreeGrafter"/>
</dbReference>
<dbReference type="PROSITE" id="PS50975">
    <property type="entry name" value="ATP_GRASP"/>
    <property type="match status" value="1"/>
</dbReference>
<reference evidence="3 4" key="1">
    <citation type="submission" date="2018-04" db="EMBL/GenBank/DDBJ databases">
        <title>Genomic Encyclopedia of Archaeal and Bacterial Type Strains, Phase II (KMG-II): from individual species to whole genera.</title>
        <authorList>
            <person name="Goeker M."/>
        </authorList>
    </citation>
    <scope>NUCLEOTIDE SEQUENCE [LARGE SCALE GENOMIC DNA]</scope>
    <source>
        <strain evidence="3 4">DSM 45169</strain>
    </source>
</reference>
<dbReference type="PANTHER" id="PTHR21621:SF0">
    <property type="entry name" value="BETA-CITRYLGLUTAMATE SYNTHASE B-RELATED"/>
    <property type="match status" value="1"/>
</dbReference>
<dbReference type="Pfam" id="PF14398">
    <property type="entry name" value="ATPgrasp_YheCD"/>
    <property type="match status" value="1"/>
</dbReference>
<keyword evidence="4" id="KW-1185">Reference proteome</keyword>
<evidence type="ECO:0000259" key="2">
    <source>
        <dbReference type="PROSITE" id="PS50975"/>
    </source>
</evidence>
<dbReference type="Proteomes" id="UP000241639">
    <property type="component" value="Unassembled WGS sequence"/>
</dbReference>
<sequence>MKKIRRGDKWFKYSYMVKSTHLAPHMPKTCFFTAESLQKMITRYGEVILKPVIGSRGSGVIKVSFLKENGYEIHTENKKKEITEFENVVNHIKKKIGSRRYLIQRRVRLSEIDNRPFDIRIIVQRKKNSRSWKVTGKVAKVAGKGYIVTNITRSKGTLLTVETAIERSSLEHISVSELTAKIDQVALLSARRLTKLFPHHRIYGLDMGLDQKGHIWVIEANTSPMMSHFRKMEDKSMYRRIKAYKQG</sequence>
<evidence type="ECO:0000256" key="1">
    <source>
        <dbReference type="PROSITE-ProRule" id="PRU00409"/>
    </source>
</evidence>
<dbReference type="GO" id="GO:0046872">
    <property type="term" value="F:metal ion binding"/>
    <property type="evidence" value="ECO:0007669"/>
    <property type="project" value="InterPro"/>
</dbReference>
<keyword evidence="1" id="KW-0067">ATP-binding</keyword>
<gene>
    <name evidence="3" type="ORF">C8J48_1539</name>
</gene>
<dbReference type="AlphaFoldDB" id="A0A2T4ZAM7"/>
<dbReference type="InterPro" id="IPR011761">
    <property type="entry name" value="ATP-grasp"/>
</dbReference>
<dbReference type="SUPFAM" id="SSF56059">
    <property type="entry name" value="Glutathione synthetase ATP-binding domain-like"/>
    <property type="match status" value="1"/>
</dbReference>
<dbReference type="GO" id="GO:0005737">
    <property type="term" value="C:cytoplasm"/>
    <property type="evidence" value="ECO:0007669"/>
    <property type="project" value="TreeGrafter"/>
</dbReference>
<evidence type="ECO:0000313" key="3">
    <source>
        <dbReference type="EMBL" id="PTM58940.1"/>
    </source>
</evidence>
<dbReference type="PANTHER" id="PTHR21621">
    <property type="entry name" value="RIBOSOMAL PROTEIN S6 MODIFICATION PROTEIN"/>
    <property type="match status" value="1"/>
</dbReference>
<dbReference type="EMBL" id="PZZP01000001">
    <property type="protein sequence ID" value="PTM58940.1"/>
    <property type="molecule type" value="Genomic_DNA"/>
</dbReference>